<organism evidence="4 5">
    <name type="scientific">Pseudomonas chlororaphis</name>
    <dbReference type="NCBI Taxonomy" id="587753"/>
    <lineage>
        <taxon>Bacteria</taxon>
        <taxon>Pseudomonadati</taxon>
        <taxon>Pseudomonadota</taxon>
        <taxon>Gammaproteobacteria</taxon>
        <taxon>Pseudomonadales</taxon>
        <taxon>Pseudomonadaceae</taxon>
        <taxon>Pseudomonas</taxon>
    </lineage>
</organism>
<dbReference type="Gene3D" id="3.40.630.30">
    <property type="match status" value="1"/>
</dbReference>
<sequence>MSSPSPLVDQTRNASRKLVRELGFMGATLAGSDLAPSAVHALIELDLHAPLTAAQLGKTLNLEKSSISRLLAKLIDRGDLQESPSPADAREKHLGLTAQGRKQVAALHAFGSAQVAQALRLLAPRQQSQVVDGLRSYGRALEACRLGQSRIDAVTPAVQRGYRPGMIGRITELHALYYARLVGFGQFFEKQVAAGLAEFSERLEHPDNGVWLALLDEQIVGSIAIDLGAPAAPADGADKVAHLRWFILDDAARGSGTGRRLLEAALEHCDRVGATYCYLWTFSGLDAARHLYEAFGFRLVEEQSAAQWGKTVLEQRFERRHPGLG</sequence>
<dbReference type="InterPro" id="IPR016181">
    <property type="entry name" value="Acyl_CoA_acyltransferase"/>
</dbReference>
<dbReference type="InterPro" id="IPR036388">
    <property type="entry name" value="WH-like_DNA-bd_sf"/>
</dbReference>
<feature type="domain" description="N-acetyltransferase" evidence="3">
    <location>
        <begin position="171"/>
        <end position="318"/>
    </location>
</feature>
<gene>
    <name evidence="4" type="ORF">BTN82_16375</name>
</gene>
<keyword evidence="1" id="KW-0808">Transferase</keyword>
<dbReference type="PANTHER" id="PTHR13947:SF37">
    <property type="entry name" value="LD18367P"/>
    <property type="match status" value="1"/>
</dbReference>
<evidence type="ECO:0000259" key="2">
    <source>
        <dbReference type="PROSITE" id="PS50995"/>
    </source>
</evidence>
<name>A0A1Q8EP97_9PSED</name>
<dbReference type="SMART" id="SM00347">
    <property type="entry name" value="HTH_MARR"/>
    <property type="match status" value="1"/>
</dbReference>
<dbReference type="Proteomes" id="UP000185578">
    <property type="component" value="Unassembled WGS sequence"/>
</dbReference>
<dbReference type="RefSeq" id="WP_075120167.1">
    <property type="nucleotide sequence ID" value="NZ_MSCT01000013.1"/>
</dbReference>
<dbReference type="InterPro" id="IPR050769">
    <property type="entry name" value="NAT_camello-type"/>
</dbReference>
<dbReference type="Pfam" id="PF00583">
    <property type="entry name" value="Acetyltransf_1"/>
    <property type="match status" value="1"/>
</dbReference>
<reference evidence="4 5" key="1">
    <citation type="submission" date="2016-12" db="EMBL/GenBank/DDBJ databases">
        <authorList>
            <person name="Song W.-J."/>
            <person name="Kurnit D.M."/>
        </authorList>
    </citation>
    <scope>NUCLEOTIDE SEQUENCE [LARGE SCALE GENOMIC DNA]</scope>
    <source>
        <strain evidence="4 5">PCL1601</strain>
    </source>
</reference>
<evidence type="ECO:0000256" key="1">
    <source>
        <dbReference type="ARBA" id="ARBA00022679"/>
    </source>
</evidence>
<dbReference type="PANTHER" id="PTHR13947">
    <property type="entry name" value="GNAT FAMILY N-ACETYLTRANSFERASE"/>
    <property type="match status" value="1"/>
</dbReference>
<dbReference type="Gene3D" id="1.10.10.10">
    <property type="entry name" value="Winged helix-like DNA-binding domain superfamily/Winged helix DNA-binding domain"/>
    <property type="match status" value="1"/>
</dbReference>
<dbReference type="InterPro" id="IPR000182">
    <property type="entry name" value="GNAT_dom"/>
</dbReference>
<dbReference type="CDD" id="cd04301">
    <property type="entry name" value="NAT_SF"/>
    <property type="match status" value="1"/>
</dbReference>
<evidence type="ECO:0000313" key="4">
    <source>
        <dbReference type="EMBL" id="OLF53633.1"/>
    </source>
</evidence>
<dbReference type="SUPFAM" id="SSF46785">
    <property type="entry name" value="Winged helix' DNA-binding domain"/>
    <property type="match status" value="1"/>
</dbReference>
<accession>A0A1Q8EP97</accession>
<dbReference type="InterPro" id="IPR036390">
    <property type="entry name" value="WH_DNA-bd_sf"/>
</dbReference>
<dbReference type="GO" id="GO:0003700">
    <property type="term" value="F:DNA-binding transcription factor activity"/>
    <property type="evidence" value="ECO:0007669"/>
    <property type="project" value="InterPro"/>
</dbReference>
<dbReference type="EMBL" id="MSCT01000013">
    <property type="protein sequence ID" value="OLF53633.1"/>
    <property type="molecule type" value="Genomic_DNA"/>
</dbReference>
<dbReference type="SUPFAM" id="SSF55729">
    <property type="entry name" value="Acyl-CoA N-acyltransferases (Nat)"/>
    <property type="match status" value="1"/>
</dbReference>
<dbReference type="GO" id="GO:0008080">
    <property type="term" value="F:N-acetyltransferase activity"/>
    <property type="evidence" value="ECO:0007669"/>
    <property type="project" value="InterPro"/>
</dbReference>
<protein>
    <submittedName>
        <fullName evidence="4">MarR family transcriptional regulator</fullName>
    </submittedName>
</protein>
<proteinExistence type="predicted"/>
<dbReference type="PROSITE" id="PS50995">
    <property type="entry name" value="HTH_MARR_2"/>
    <property type="match status" value="1"/>
</dbReference>
<comment type="caution">
    <text evidence="4">The sequence shown here is derived from an EMBL/GenBank/DDBJ whole genome shotgun (WGS) entry which is preliminary data.</text>
</comment>
<dbReference type="InterPro" id="IPR000835">
    <property type="entry name" value="HTH_MarR-typ"/>
</dbReference>
<dbReference type="PROSITE" id="PS51186">
    <property type="entry name" value="GNAT"/>
    <property type="match status" value="1"/>
</dbReference>
<dbReference type="OrthoDB" id="273614at2"/>
<dbReference type="AlphaFoldDB" id="A0A1Q8EP97"/>
<evidence type="ECO:0000313" key="5">
    <source>
        <dbReference type="Proteomes" id="UP000185578"/>
    </source>
</evidence>
<feature type="domain" description="HTH marR-type" evidence="2">
    <location>
        <begin position="4"/>
        <end position="139"/>
    </location>
</feature>
<evidence type="ECO:0000259" key="3">
    <source>
        <dbReference type="PROSITE" id="PS51186"/>
    </source>
</evidence>
<dbReference type="Pfam" id="PF12802">
    <property type="entry name" value="MarR_2"/>
    <property type="match status" value="1"/>
</dbReference>